<dbReference type="InterPro" id="IPR029058">
    <property type="entry name" value="AB_hydrolase_fold"/>
</dbReference>
<protein>
    <recommendedName>
        <fullName evidence="4">Serine aminopeptidase S33 domain-containing protein</fullName>
    </recommendedName>
</protein>
<dbReference type="AlphaFoldDB" id="A0AA43MA21"/>
<keyword evidence="3" id="KW-1185">Reference proteome</keyword>
<sequence>MKIFVLLTLLGTLVSIQAKAQVFDVSYKNDAPTRTFLLAAKHPQAVVLLFPGGSGVLRLQDDGSTTNTHTFVRSIELWAQYGIDAVLVDTPYGLGNGRNNSRSTRDHQQRILNVVKYYKEKLNIPIWLFGHSMGTVSVSEFANSGLEQQQMISDVIIAGTYRTVSMDGDGKLPVLAIHHIHDGCSSTPKSASEAVIKDRPKDSRSQLILIDGGMSTGEECLSLAHHGFNQNETELIKDAADFILHE</sequence>
<proteinExistence type="predicted"/>
<name>A0AA43MA21_9BURK</name>
<accession>A0AA43MA21</accession>
<organism evidence="2 3">
    <name type="scientific">Polynucleobacter sphagniphilus</name>
    <dbReference type="NCBI Taxonomy" id="1743169"/>
    <lineage>
        <taxon>Bacteria</taxon>
        <taxon>Pseudomonadati</taxon>
        <taxon>Pseudomonadota</taxon>
        <taxon>Betaproteobacteria</taxon>
        <taxon>Burkholderiales</taxon>
        <taxon>Burkholderiaceae</taxon>
        <taxon>Polynucleobacter</taxon>
    </lineage>
</organism>
<evidence type="ECO:0000313" key="3">
    <source>
        <dbReference type="Proteomes" id="UP001161160"/>
    </source>
</evidence>
<dbReference type="SUPFAM" id="SSF53474">
    <property type="entry name" value="alpha/beta-Hydrolases"/>
    <property type="match status" value="1"/>
</dbReference>
<evidence type="ECO:0008006" key="4">
    <source>
        <dbReference type="Google" id="ProtNLM"/>
    </source>
</evidence>
<feature type="chain" id="PRO_5041238619" description="Serine aminopeptidase S33 domain-containing protein" evidence="1">
    <location>
        <begin position="21"/>
        <end position="246"/>
    </location>
</feature>
<reference evidence="2" key="1">
    <citation type="submission" date="2023-04" db="EMBL/GenBank/DDBJ databases">
        <title>Genome Encyclopedia of Bacteria and Archaea VI: Functional Genomics of Type Strains.</title>
        <authorList>
            <person name="Whitman W."/>
        </authorList>
    </citation>
    <scope>NUCLEOTIDE SEQUENCE</scope>
    <source>
        <strain evidence="2">Enz.4-51</strain>
    </source>
</reference>
<keyword evidence="1" id="KW-0732">Signal</keyword>
<dbReference type="EMBL" id="JARXYA010000021">
    <property type="protein sequence ID" value="MDH6504936.1"/>
    <property type="molecule type" value="Genomic_DNA"/>
</dbReference>
<evidence type="ECO:0000256" key="1">
    <source>
        <dbReference type="SAM" id="SignalP"/>
    </source>
</evidence>
<dbReference type="Proteomes" id="UP001161160">
    <property type="component" value="Unassembled WGS sequence"/>
</dbReference>
<comment type="caution">
    <text evidence="2">The sequence shown here is derived from an EMBL/GenBank/DDBJ whole genome shotgun (WGS) entry which is preliminary data.</text>
</comment>
<evidence type="ECO:0000313" key="2">
    <source>
        <dbReference type="EMBL" id="MDH6504936.1"/>
    </source>
</evidence>
<dbReference type="Gene3D" id="3.40.50.1820">
    <property type="entry name" value="alpha/beta hydrolase"/>
    <property type="match status" value="1"/>
</dbReference>
<dbReference type="RefSeq" id="WP_280757110.1">
    <property type="nucleotide sequence ID" value="NZ_JARXXW010000019.1"/>
</dbReference>
<feature type="signal peptide" evidence="1">
    <location>
        <begin position="1"/>
        <end position="20"/>
    </location>
</feature>
<gene>
    <name evidence="2" type="ORF">M2127_002265</name>
</gene>